<evidence type="ECO:0000313" key="2">
    <source>
        <dbReference type="Proteomes" id="UP001139409"/>
    </source>
</evidence>
<gene>
    <name evidence="1" type="ORF">LDX50_04540</name>
</gene>
<name>A0A9X1HLJ8_9BACT</name>
<protein>
    <submittedName>
        <fullName evidence="1">Uncharacterized protein</fullName>
    </submittedName>
</protein>
<dbReference type="SUPFAM" id="SSF48371">
    <property type="entry name" value="ARM repeat"/>
    <property type="match status" value="1"/>
</dbReference>
<keyword evidence="2" id="KW-1185">Reference proteome</keyword>
<accession>A0A9X1HLJ8</accession>
<reference evidence="1" key="1">
    <citation type="submission" date="2021-09" db="EMBL/GenBank/DDBJ databases">
        <title>Fulvivirga sp. isolated from coastal sediment.</title>
        <authorList>
            <person name="Yu H."/>
        </authorList>
    </citation>
    <scope>NUCLEOTIDE SEQUENCE</scope>
    <source>
        <strain evidence="1">1062</strain>
    </source>
</reference>
<evidence type="ECO:0000313" key="1">
    <source>
        <dbReference type="EMBL" id="MCA6074121.1"/>
    </source>
</evidence>
<dbReference type="RefSeq" id="WP_225697225.1">
    <property type="nucleotide sequence ID" value="NZ_JAIXNE010000001.1"/>
</dbReference>
<dbReference type="InterPro" id="IPR016024">
    <property type="entry name" value="ARM-type_fold"/>
</dbReference>
<dbReference type="Proteomes" id="UP001139409">
    <property type="component" value="Unassembled WGS sequence"/>
</dbReference>
<comment type="caution">
    <text evidence="1">The sequence shown here is derived from an EMBL/GenBank/DDBJ whole genome shotgun (WGS) entry which is preliminary data.</text>
</comment>
<sequence>MANQDLLNLLSTAQGKADQGPNRNLAEKLISNQDQQGLAYLISCLDREAGIRIKTDILLCLSHLSALAPEMLVPHVNKVFPFLESKHNRAVWATMITLSNMTSLISDQLYAHLPLIVDRIEHGTVVTKDHGMVILIGLYQIPVYREDAFELFCEQLINAPDNQLGQYGEKIFEVLRAEDTPKVVGILQQRLPELVKDSHIHRIQKLIRRIQKFNF</sequence>
<dbReference type="EMBL" id="JAIXNE010000001">
    <property type="protein sequence ID" value="MCA6074121.1"/>
    <property type="molecule type" value="Genomic_DNA"/>
</dbReference>
<proteinExistence type="predicted"/>
<dbReference type="AlphaFoldDB" id="A0A9X1HLJ8"/>
<organism evidence="1 2">
    <name type="scientific">Fulvivirga sedimenti</name>
    <dbReference type="NCBI Taxonomy" id="2879465"/>
    <lineage>
        <taxon>Bacteria</taxon>
        <taxon>Pseudomonadati</taxon>
        <taxon>Bacteroidota</taxon>
        <taxon>Cytophagia</taxon>
        <taxon>Cytophagales</taxon>
        <taxon>Fulvivirgaceae</taxon>
        <taxon>Fulvivirga</taxon>
    </lineage>
</organism>